<dbReference type="PANTHER" id="PTHR33223">
    <property type="entry name" value="CCHC-TYPE DOMAIN-CONTAINING PROTEIN"/>
    <property type="match status" value="1"/>
</dbReference>
<accession>A0A699H7D5</accession>
<evidence type="ECO:0000256" key="1">
    <source>
        <dbReference type="SAM" id="MobiDB-lite"/>
    </source>
</evidence>
<evidence type="ECO:0000259" key="2">
    <source>
        <dbReference type="Pfam" id="PF03732"/>
    </source>
</evidence>
<dbReference type="AlphaFoldDB" id="A0A699H7D5"/>
<gene>
    <name evidence="3" type="ORF">Tci_298882</name>
</gene>
<dbReference type="InterPro" id="IPR005162">
    <property type="entry name" value="Retrotrans_gag_dom"/>
</dbReference>
<feature type="domain" description="Retrotransposon gag" evidence="2">
    <location>
        <begin position="506"/>
        <end position="575"/>
    </location>
</feature>
<reference evidence="3" key="1">
    <citation type="journal article" date="2019" name="Sci. Rep.">
        <title>Draft genome of Tanacetum cinerariifolium, the natural source of mosquito coil.</title>
        <authorList>
            <person name="Yamashiro T."/>
            <person name="Shiraishi A."/>
            <person name="Satake H."/>
            <person name="Nakayama K."/>
        </authorList>
    </citation>
    <scope>NUCLEOTIDE SEQUENCE</scope>
</reference>
<proteinExistence type="predicted"/>
<feature type="compositionally biased region" description="Low complexity" evidence="1">
    <location>
        <begin position="182"/>
        <end position="193"/>
    </location>
</feature>
<feature type="compositionally biased region" description="Polar residues" evidence="1">
    <location>
        <begin position="171"/>
        <end position="181"/>
    </location>
</feature>
<organism evidence="3">
    <name type="scientific">Tanacetum cinerariifolium</name>
    <name type="common">Dalmatian daisy</name>
    <name type="synonym">Chrysanthemum cinerariifolium</name>
    <dbReference type="NCBI Taxonomy" id="118510"/>
    <lineage>
        <taxon>Eukaryota</taxon>
        <taxon>Viridiplantae</taxon>
        <taxon>Streptophyta</taxon>
        <taxon>Embryophyta</taxon>
        <taxon>Tracheophyta</taxon>
        <taxon>Spermatophyta</taxon>
        <taxon>Magnoliopsida</taxon>
        <taxon>eudicotyledons</taxon>
        <taxon>Gunneridae</taxon>
        <taxon>Pentapetalae</taxon>
        <taxon>asterids</taxon>
        <taxon>campanulids</taxon>
        <taxon>Asterales</taxon>
        <taxon>Asteraceae</taxon>
        <taxon>Asteroideae</taxon>
        <taxon>Anthemideae</taxon>
        <taxon>Anthemidinae</taxon>
        <taxon>Tanacetum</taxon>
    </lineage>
</organism>
<feature type="region of interest" description="Disordered" evidence="1">
    <location>
        <begin position="160"/>
        <end position="226"/>
    </location>
</feature>
<evidence type="ECO:0000313" key="3">
    <source>
        <dbReference type="EMBL" id="GEX26907.1"/>
    </source>
</evidence>
<dbReference type="Pfam" id="PF03732">
    <property type="entry name" value="Retrotrans_gag"/>
    <property type="match status" value="1"/>
</dbReference>
<dbReference type="EMBL" id="BKCJ010098612">
    <property type="protein sequence ID" value="GEX26907.1"/>
    <property type="molecule type" value="Genomic_DNA"/>
</dbReference>
<comment type="caution">
    <text evidence="3">The sequence shown here is derived from an EMBL/GenBank/DDBJ whole genome shotgun (WGS) entry which is preliminary data.</text>
</comment>
<sequence length="576" mass="65421">MKCTFAIKLACEKWWKVCKYSTVGNEGCGGGEFSMGYATLEAEEEKLLCETWIEVSESNAIGADRNLDTFCWQVTHTFNKATRIFNCTKDMITEITASTQRSHAIPHRQVMILAPGQPIPHSRPHRYHPNGPVHMMTARKRVRPLPVQQLAVRHSVDHSSSDYFSLDDSARNSSPDSSFEASSNFHSDASSDSLSRHSLSDHSSPDLQSTYAGPSHKRRRSPMTSVPALPPVYGALSPVRADLIPSPKRVRDSGYLADVEVDPRETDLRDDDMVTVSDEPHLEQDIDPEIQAEIDECFFYADALRDRGIDARVVVEDVDRDESETGTRGPVERFHDHTEAIPVLRIQVIEGVQREQGRRIVRVESAVTVLTERIAELEKDNRRLRGPLSVESRELTDSSAACHSIFSSCYLFCNSFSSTTMGDENPIHTLGDYSKPSHEGYRNTIELPVGNNVVPLRSDTIRLVQNECSFHGLRSEDPNQHFKDFLKLVDSFDLDGENRERMRMRLFQFFIHDQASNWLERLPAGSITTWEDLTTRFLAQFFLPERTAKLRNDILMFQQHHGESLSEAWTHFKDLL</sequence>
<protein>
    <submittedName>
        <fullName evidence="3">Zinc finger, CCHC-type</fullName>
    </submittedName>
</protein>
<name>A0A699H7D5_TANCI</name>
<feature type="compositionally biased region" description="Basic and acidic residues" evidence="1">
    <location>
        <begin position="194"/>
        <end position="204"/>
    </location>
</feature>
<dbReference type="PANTHER" id="PTHR33223:SF11">
    <property type="entry name" value="ELEMENT PROTEIN, PUTATIVE-RELATED"/>
    <property type="match status" value="1"/>
</dbReference>